<keyword evidence="2" id="KW-1185">Reference proteome</keyword>
<dbReference type="PANTHER" id="PTHR35792">
    <property type="entry name" value="GENERAL STRESS PROTEIN"/>
    <property type="match status" value="1"/>
</dbReference>
<dbReference type="InterPro" id="IPR052928">
    <property type="entry name" value="Desiccation-related_membrane"/>
</dbReference>
<evidence type="ECO:0000313" key="2">
    <source>
        <dbReference type="Proteomes" id="UP000198668"/>
    </source>
</evidence>
<dbReference type="RefSeq" id="WP_047392640.1">
    <property type="nucleotide sequence ID" value="NZ_FOQE01000015.1"/>
</dbReference>
<organism evidence="1 2">
    <name type="scientific">Pisciglobus halotolerans</name>
    <dbReference type="NCBI Taxonomy" id="745365"/>
    <lineage>
        <taxon>Bacteria</taxon>
        <taxon>Bacillati</taxon>
        <taxon>Bacillota</taxon>
        <taxon>Bacilli</taxon>
        <taxon>Lactobacillales</taxon>
        <taxon>Carnobacteriaceae</taxon>
    </lineage>
</organism>
<dbReference type="Proteomes" id="UP000198668">
    <property type="component" value="Unassembled WGS sequence"/>
</dbReference>
<sequence length="118" mass="13123">MKLTFLKGLFVGSLVGGTIGLLKTPRSGKQNREAFKDYIDETTILVEDVSNKVNDLKGAITQLSNESQSFATTFTKEMNETAQAFTYEAEPRLRRIQEQTEKLTTDINDLNQAVSSDA</sequence>
<accession>A0A1I3CAG0</accession>
<gene>
    <name evidence="1" type="ORF">SAMN04489868_11547</name>
</gene>
<dbReference type="Gene3D" id="1.20.1170.10">
    <property type="match status" value="1"/>
</dbReference>
<name>A0A1I3CAG0_9LACT</name>
<dbReference type="Pfam" id="PF12732">
    <property type="entry name" value="YtxH"/>
    <property type="match status" value="1"/>
</dbReference>
<dbReference type="PANTHER" id="PTHR35792:SF1">
    <property type="entry name" value="SLL0268 PROTEIN"/>
    <property type="match status" value="1"/>
</dbReference>
<reference evidence="1 2" key="1">
    <citation type="submission" date="2016-10" db="EMBL/GenBank/DDBJ databases">
        <authorList>
            <person name="de Groot N.N."/>
        </authorList>
    </citation>
    <scope>NUCLEOTIDE SEQUENCE [LARGE SCALE GENOMIC DNA]</scope>
    <source>
        <strain evidence="1 2">DSM 27630</strain>
    </source>
</reference>
<evidence type="ECO:0000313" key="1">
    <source>
        <dbReference type="EMBL" id="SFH71423.1"/>
    </source>
</evidence>
<proteinExistence type="predicted"/>
<protein>
    <submittedName>
        <fullName evidence="1">Gas vesicle protein</fullName>
    </submittedName>
</protein>
<dbReference type="EMBL" id="FOQE01000015">
    <property type="protein sequence ID" value="SFH71423.1"/>
    <property type="molecule type" value="Genomic_DNA"/>
</dbReference>
<dbReference type="OrthoDB" id="2139646at2"/>
<dbReference type="AlphaFoldDB" id="A0A1I3CAG0"/>
<dbReference type="InterPro" id="IPR024623">
    <property type="entry name" value="YtxH"/>
</dbReference>